<name>A0A9P5XSL9_9AGAR</name>
<dbReference type="OrthoDB" id="3245657at2759"/>
<evidence type="ECO:0000313" key="2">
    <source>
        <dbReference type="EMBL" id="KAF9456992.1"/>
    </source>
</evidence>
<sequence length="181" mass="19735">MIPWLSFLFAQSLLSPFTQSLAINYTVDDSAPDPRTGNSILYSPDTEWNTATLCQGGSGPTKCLAQPDKTVVSDGTWHDSTFFPGMDNVPITATFRFEGTAIYVYCVLVGEFFLGDTDMTFVLDGQAIGHFTEEAPSGADYEYNVLAFSDSSLPPGSHELKILNGANGEKSFMILDRIVYS</sequence>
<feature type="signal peptide" evidence="1">
    <location>
        <begin position="1"/>
        <end position="20"/>
    </location>
</feature>
<proteinExistence type="predicted"/>
<accession>A0A9P5XSL9</accession>
<feature type="chain" id="PRO_5040293490" evidence="1">
    <location>
        <begin position="21"/>
        <end position="181"/>
    </location>
</feature>
<keyword evidence="3" id="KW-1185">Reference proteome</keyword>
<reference evidence="2" key="1">
    <citation type="submission" date="2020-11" db="EMBL/GenBank/DDBJ databases">
        <authorList>
            <consortium name="DOE Joint Genome Institute"/>
            <person name="Ahrendt S."/>
            <person name="Riley R."/>
            <person name="Andreopoulos W."/>
            <person name="Labutti K."/>
            <person name="Pangilinan J."/>
            <person name="Ruiz-Duenas F.J."/>
            <person name="Barrasa J.M."/>
            <person name="Sanchez-Garcia M."/>
            <person name="Camarero S."/>
            <person name="Miyauchi S."/>
            <person name="Serrano A."/>
            <person name="Linde D."/>
            <person name="Babiker R."/>
            <person name="Drula E."/>
            <person name="Ayuso-Fernandez I."/>
            <person name="Pacheco R."/>
            <person name="Padilla G."/>
            <person name="Ferreira P."/>
            <person name="Barriuso J."/>
            <person name="Kellner H."/>
            <person name="Castanera R."/>
            <person name="Alfaro M."/>
            <person name="Ramirez L."/>
            <person name="Pisabarro A.G."/>
            <person name="Kuo A."/>
            <person name="Tritt A."/>
            <person name="Lipzen A."/>
            <person name="He G."/>
            <person name="Yan M."/>
            <person name="Ng V."/>
            <person name="Cullen D."/>
            <person name="Martin F."/>
            <person name="Rosso M.-N."/>
            <person name="Henrissat B."/>
            <person name="Hibbett D."/>
            <person name="Martinez A.T."/>
            <person name="Grigoriev I.V."/>
        </authorList>
    </citation>
    <scope>NUCLEOTIDE SEQUENCE</scope>
    <source>
        <strain evidence="2">CBS 247.69</strain>
    </source>
</reference>
<gene>
    <name evidence="2" type="ORF">BDZ94DRAFT_1176526</name>
</gene>
<keyword evidence="1" id="KW-0732">Signal</keyword>
<evidence type="ECO:0000256" key="1">
    <source>
        <dbReference type="SAM" id="SignalP"/>
    </source>
</evidence>
<dbReference type="Proteomes" id="UP000807353">
    <property type="component" value="Unassembled WGS sequence"/>
</dbReference>
<dbReference type="Gene3D" id="2.60.120.260">
    <property type="entry name" value="Galactose-binding domain-like"/>
    <property type="match status" value="1"/>
</dbReference>
<organism evidence="2 3">
    <name type="scientific">Collybia nuda</name>
    <dbReference type="NCBI Taxonomy" id="64659"/>
    <lineage>
        <taxon>Eukaryota</taxon>
        <taxon>Fungi</taxon>
        <taxon>Dikarya</taxon>
        <taxon>Basidiomycota</taxon>
        <taxon>Agaricomycotina</taxon>
        <taxon>Agaricomycetes</taxon>
        <taxon>Agaricomycetidae</taxon>
        <taxon>Agaricales</taxon>
        <taxon>Tricholomatineae</taxon>
        <taxon>Clitocybaceae</taxon>
        <taxon>Collybia</taxon>
    </lineage>
</organism>
<protein>
    <submittedName>
        <fullName evidence="2">Uncharacterized protein</fullName>
    </submittedName>
</protein>
<evidence type="ECO:0000313" key="3">
    <source>
        <dbReference type="Proteomes" id="UP000807353"/>
    </source>
</evidence>
<dbReference type="EMBL" id="MU150392">
    <property type="protein sequence ID" value="KAF9456992.1"/>
    <property type="molecule type" value="Genomic_DNA"/>
</dbReference>
<dbReference type="AlphaFoldDB" id="A0A9P5XSL9"/>
<comment type="caution">
    <text evidence="2">The sequence shown here is derived from an EMBL/GenBank/DDBJ whole genome shotgun (WGS) entry which is preliminary data.</text>
</comment>